<evidence type="ECO:0000313" key="2">
    <source>
        <dbReference type="Proteomes" id="UP000829447"/>
    </source>
</evidence>
<evidence type="ECO:0000313" key="1">
    <source>
        <dbReference type="EMBL" id="MCI4374253.1"/>
    </source>
</evidence>
<keyword evidence="2" id="KW-1185">Reference proteome</keyword>
<organism evidence="1 2">
    <name type="scientific">Pangasianodon gigas</name>
    <name type="common">Mekong giant catfish</name>
    <name type="synonym">Pangasius gigas</name>
    <dbReference type="NCBI Taxonomy" id="30993"/>
    <lineage>
        <taxon>Eukaryota</taxon>
        <taxon>Metazoa</taxon>
        <taxon>Chordata</taxon>
        <taxon>Craniata</taxon>
        <taxon>Vertebrata</taxon>
        <taxon>Euteleostomi</taxon>
        <taxon>Actinopterygii</taxon>
        <taxon>Neopterygii</taxon>
        <taxon>Teleostei</taxon>
        <taxon>Ostariophysi</taxon>
        <taxon>Siluriformes</taxon>
        <taxon>Pangasiidae</taxon>
        <taxon>Pangasianodon</taxon>
    </lineage>
</organism>
<dbReference type="EMBL" id="CM040454">
    <property type="protein sequence ID" value="MCI4374253.1"/>
    <property type="molecule type" value="Genomic_DNA"/>
</dbReference>
<proteinExistence type="predicted"/>
<name>A0ACC5W6Q4_PANGG</name>
<protein>
    <submittedName>
        <fullName evidence="1">Uncharacterized protein</fullName>
    </submittedName>
</protein>
<gene>
    <name evidence="1" type="ORF">PGIGA_G00004310</name>
</gene>
<reference evidence="1 2" key="1">
    <citation type="journal article" date="2022" name="bioRxiv">
        <title>An ancient truncated duplication of the anti-Mullerian hormone receptor type 2 gene is a potential conserved master sex determinant in the Pangasiidae catfish family.</title>
        <authorList>
            <person name="Wen M."/>
            <person name="Pan Q."/>
            <person name="Jouanno E."/>
            <person name="Montfort J."/>
            <person name="Zahm M."/>
            <person name="Cabau C."/>
            <person name="Klopp C."/>
            <person name="Iampietro C."/>
            <person name="Roques C."/>
            <person name="Bouchez O."/>
            <person name="Castinel A."/>
            <person name="Donnadieu C."/>
            <person name="Parrinello H."/>
            <person name="Poncet C."/>
            <person name="Belmonte E."/>
            <person name="Gautier V."/>
            <person name="Avarre J.-C."/>
            <person name="Dugue R."/>
            <person name="Gustiano R."/>
            <person name="Ha T.T.T."/>
            <person name="Campet M."/>
            <person name="Sriphairoj K."/>
            <person name="Ribolli J."/>
            <person name="de Almeida F.L."/>
            <person name="Desvignes T."/>
            <person name="Postlethwait J.H."/>
            <person name="Bucao C.F."/>
            <person name="Robinson-Rechavi M."/>
            <person name="Bobe J."/>
            <person name="Herpin A."/>
            <person name="Guiguen Y."/>
        </authorList>
    </citation>
    <scope>NUCLEOTIDE SEQUENCE [LARGE SCALE GENOMIC DNA]</scope>
    <source>
        <strain evidence="1">YG-Dec2019</strain>
    </source>
</reference>
<comment type="caution">
    <text evidence="1">The sequence shown here is derived from an EMBL/GenBank/DDBJ whole genome shotgun (WGS) entry which is preliminary data.</text>
</comment>
<dbReference type="Proteomes" id="UP000829447">
    <property type="component" value="Linkage Group LG1"/>
</dbReference>
<accession>A0ACC5W6Q4</accession>
<sequence>MGQNGVLIQLYDRGGLFDAVEAEARRRGGNGHCSRNSCADGMVVLPAVPTFPNRRADLSTNTQTHMHVIAPMASIRPLALLALCMIHT</sequence>